<dbReference type="Proteomes" id="UP000324091">
    <property type="component" value="Chromosome 9"/>
</dbReference>
<accession>A0A5C6MLD9</accession>
<keyword evidence="3" id="KW-1185">Reference proteome</keyword>
<organism evidence="2 3">
    <name type="scientific">Takifugu flavidus</name>
    <name type="common">sansaifugu</name>
    <dbReference type="NCBI Taxonomy" id="433684"/>
    <lineage>
        <taxon>Eukaryota</taxon>
        <taxon>Metazoa</taxon>
        <taxon>Chordata</taxon>
        <taxon>Craniata</taxon>
        <taxon>Vertebrata</taxon>
        <taxon>Euteleostomi</taxon>
        <taxon>Actinopterygii</taxon>
        <taxon>Neopterygii</taxon>
        <taxon>Teleostei</taxon>
        <taxon>Neoteleostei</taxon>
        <taxon>Acanthomorphata</taxon>
        <taxon>Eupercaria</taxon>
        <taxon>Tetraodontiformes</taxon>
        <taxon>Tetradontoidea</taxon>
        <taxon>Tetraodontidae</taxon>
        <taxon>Takifugu</taxon>
    </lineage>
</organism>
<feature type="region of interest" description="Disordered" evidence="1">
    <location>
        <begin position="60"/>
        <end position="161"/>
    </location>
</feature>
<gene>
    <name evidence="2" type="ORF">D4764_09G0001800</name>
</gene>
<evidence type="ECO:0000313" key="2">
    <source>
        <dbReference type="EMBL" id="TWW55131.1"/>
    </source>
</evidence>
<dbReference type="EMBL" id="RHFK02000022">
    <property type="protein sequence ID" value="TWW55131.1"/>
    <property type="molecule type" value="Genomic_DNA"/>
</dbReference>
<dbReference type="AlphaFoldDB" id="A0A5C6MLD9"/>
<feature type="compositionally biased region" description="Polar residues" evidence="1">
    <location>
        <begin position="97"/>
        <end position="107"/>
    </location>
</feature>
<comment type="caution">
    <text evidence="2">The sequence shown here is derived from an EMBL/GenBank/DDBJ whole genome shotgun (WGS) entry which is preliminary data.</text>
</comment>
<sequence>MDSWTLQGDSYSFLRSAPRALSLCHRDGTPNHVEIFDIITVPNQRSAISETTCLCDIFGDDRESPSLSGSPPAGPFVPSQRELNGIVASPVADDPNDSSGSYHSAQGFSEGEEGFEDSRERLCSPPLQGSRTKGKHSYPEKQQPITAGSDTKSPPRQLHHP</sequence>
<proteinExistence type="predicted"/>
<evidence type="ECO:0000256" key="1">
    <source>
        <dbReference type="SAM" id="MobiDB-lite"/>
    </source>
</evidence>
<feature type="compositionally biased region" description="Polar residues" evidence="1">
    <location>
        <begin position="143"/>
        <end position="154"/>
    </location>
</feature>
<protein>
    <submittedName>
        <fullName evidence="2">Uncharacterized protein</fullName>
    </submittedName>
</protein>
<reference evidence="2 3" key="1">
    <citation type="submission" date="2019-04" db="EMBL/GenBank/DDBJ databases">
        <title>Chromosome genome assembly for Takifugu flavidus.</title>
        <authorList>
            <person name="Xiao S."/>
        </authorList>
    </citation>
    <scope>NUCLEOTIDE SEQUENCE [LARGE SCALE GENOMIC DNA]</scope>
    <source>
        <strain evidence="2">HTHZ2018</strain>
        <tissue evidence="2">Muscle</tissue>
    </source>
</reference>
<evidence type="ECO:0000313" key="3">
    <source>
        <dbReference type="Proteomes" id="UP000324091"/>
    </source>
</evidence>
<name>A0A5C6MLD9_9TELE</name>